<name>A0A3L8CEJ7_9PSED</name>
<dbReference type="InterPro" id="IPR052345">
    <property type="entry name" value="Rad_response_metalloprotease"/>
</dbReference>
<evidence type="ECO:0000313" key="4">
    <source>
        <dbReference type="Proteomes" id="UP000282140"/>
    </source>
</evidence>
<dbReference type="Pfam" id="PF01381">
    <property type="entry name" value="HTH_3"/>
    <property type="match status" value="1"/>
</dbReference>
<dbReference type="InterPro" id="IPR010982">
    <property type="entry name" value="Lambda_DNA-bd_dom_sf"/>
</dbReference>
<proteinExistence type="predicted"/>
<dbReference type="EMBL" id="PEGA01000026">
    <property type="protein sequence ID" value="RLU05916.1"/>
    <property type="molecule type" value="Genomic_DNA"/>
</dbReference>
<dbReference type="EMBL" id="PEGB01000016">
    <property type="protein sequence ID" value="RLU06124.1"/>
    <property type="molecule type" value="Genomic_DNA"/>
</dbReference>
<dbReference type="Proteomes" id="UP000282140">
    <property type="component" value="Unassembled WGS sequence"/>
</dbReference>
<reference evidence="4 5" key="1">
    <citation type="journal article" date="2018" name="Front. Microbiol.">
        <title>Discovery of Phloeophagus Beetles as a Source of Pseudomonas Strains That Produce Potentially New Bioactive Substances and Description of Pseudomonas bohemica sp. nov.</title>
        <authorList>
            <person name="Saati-Santamaria Z."/>
            <person name="Lopez-Mondejar R."/>
            <person name="Jimenez-Gomez A."/>
            <person name="Diez-Mendez A."/>
            <person name="Vetrovsky T."/>
            <person name="Igual J.M."/>
            <person name="Velazquez E."/>
            <person name="Kolarik M."/>
            <person name="Rivas R."/>
            <person name="Garcia-Fraile P."/>
        </authorList>
    </citation>
    <scope>NUCLEOTIDE SEQUENCE [LARGE SCALE GENOMIC DNA]</scope>
    <source>
        <strain evidence="2 5">A2-NA12</strain>
        <strain evidence="3 4">A2-NA13</strain>
    </source>
</reference>
<dbReference type="PROSITE" id="PS50943">
    <property type="entry name" value="HTH_CROC1"/>
    <property type="match status" value="1"/>
</dbReference>
<organism evidence="3 4">
    <name type="scientific">Pseudomonas prosekii</name>
    <dbReference type="NCBI Taxonomy" id="1148509"/>
    <lineage>
        <taxon>Bacteria</taxon>
        <taxon>Pseudomonadati</taxon>
        <taxon>Pseudomonadota</taxon>
        <taxon>Gammaproteobacteria</taxon>
        <taxon>Pseudomonadales</taxon>
        <taxon>Pseudomonadaceae</taxon>
        <taxon>Pseudomonas</taxon>
    </lineage>
</organism>
<dbReference type="Gene3D" id="1.10.260.40">
    <property type="entry name" value="lambda repressor-like DNA-binding domains"/>
    <property type="match status" value="1"/>
</dbReference>
<dbReference type="InterPro" id="IPR001387">
    <property type="entry name" value="Cro/C1-type_HTH"/>
</dbReference>
<gene>
    <name evidence="2" type="ORF">CS076_22605</name>
    <name evidence="3" type="ORF">CS078_22065</name>
</gene>
<dbReference type="SMART" id="SM00530">
    <property type="entry name" value="HTH_XRE"/>
    <property type="match status" value="1"/>
</dbReference>
<dbReference type="PANTHER" id="PTHR43236">
    <property type="entry name" value="ANTITOXIN HIGA1"/>
    <property type="match status" value="1"/>
</dbReference>
<accession>A0A3L8CEJ7</accession>
<dbReference type="PANTHER" id="PTHR43236:SF2">
    <property type="entry name" value="BLL0069 PROTEIN"/>
    <property type="match status" value="1"/>
</dbReference>
<evidence type="ECO:0000313" key="3">
    <source>
        <dbReference type="EMBL" id="RLU06124.1"/>
    </source>
</evidence>
<dbReference type="CDD" id="cd00093">
    <property type="entry name" value="HTH_XRE"/>
    <property type="match status" value="1"/>
</dbReference>
<keyword evidence="4" id="KW-1185">Reference proteome</keyword>
<dbReference type="GO" id="GO:0003677">
    <property type="term" value="F:DNA binding"/>
    <property type="evidence" value="ECO:0007669"/>
    <property type="project" value="InterPro"/>
</dbReference>
<dbReference type="RefSeq" id="WP_121733814.1">
    <property type="nucleotide sequence ID" value="NZ_PEGA01000026.1"/>
</dbReference>
<feature type="domain" description="HTH cro/C1-type" evidence="1">
    <location>
        <begin position="10"/>
        <end position="64"/>
    </location>
</feature>
<evidence type="ECO:0000259" key="1">
    <source>
        <dbReference type="PROSITE" id="PS50943"/>
    </source>
</evidence>
<comment type="caution">
    <text evidence="3">The sequence shown here is derived from an EMBL/GenBank/DDBJ whole genome shotgun (WGS) entry which is preliminary data.</text>
</comment>
<dbReference type="AlphaFoldDB" id="A0A3L8CEJ7"/>
<evidence type="ECO:0000313" key="2">
    <source>
        <dbReference type="EMBL" id="RLU05916.1"/>
    </source>
</evidence>
<protein>
    <submittedName>
        <fullName evidence="3">Transcriptional regulator</fullName>
    </submittedName>
</protein>
<evidence type="ECO:0000313" key="5">
    <source>
        <dbReference type="Proteomes" id="UP000282672"/>
    </source>
</evidence>
<sequence length="375" mass="42330">MEKTLATTQITQAMETAGLSQATLAERLGVSREAVSKWLKKDSFPKPDKLLRLATILGLSFSELVVKDDPNAPVVAFRKVKATKTTEAHYAHAQTMGKMLRHLVPYLPFDKLEMPPVLKSPVLEYGYLQEVAKKIRSEINLDEESKIDFEHLILHFKKLQAVIIPVLWGNKNRHENATHIFLPDSMTTWVYLNLDVNILDFKFWMAHELGHCLAPDIRGNEGEDFADAFAGALLFPHKLAKKAYEIISNLDTERAQISAINKIAYDYVISPYSVYCQINAYAEDTSQTPLDLVPLIHKASTNINRELPLASKVIFEENLEPDSLLYIERTKEIFKTSFFDILGDYLKDSGKGPGLVQTIMDVSALDARSIHSELL</sequence>
<dbReference type="Proteomes" id="UP000282672">
    <property type="component" value="Unassembled WGS sequence"/>
</dbReference>
<dbReference type="SUPFAM" id="SSF47413">
    <property type="entry name" value="lambda repressor-like DNA-binding domains"/>
    <property type="match status" value="1"/>
</dbReference>